<dbReference type="Proteomes" id="UP001303760">
    <property type="component" value="Unassembled WGS sequence"/>
</dbReference>
<organism evidence="2 3">
    <name type="scientific">Achaetomium macrosporum</name>
    <dbReference type="NCBI Taxonomy" id="79813"/>
    <lineage>
        <taxon>Eukaryota</taxon>
        <taxon>Fungi</taxon>
        <taxon>Dikarya</taxon>
        <taxon>Ascomycota</taxon>
        <taxon>Pezizomycotina</taxon>
        <taxon>Sordariomycetes</taxon>
        <taxon>Sordariomycetidae</taxon>
        <taxon>Sordariales</taxon>
        <taxon>Chaetomiaceae</taxon>
        <taxon>Achaetomium</taxon>
    </lineage>
</organism>
<protein>
    <submittedName>
        <fullName evidence="2">Uncharacterized protein</fullName>
    </submittedName>
</protein>
<reference evidence="2" key="2">
    <citation type="submission" date="2023-05" db="EMBL/GenBank/DDBJ databases">
        <authorList>
            <consortium name="Lawrence Berkeley National Laboratory"/>
            <person name="Steindorff A."/>
            <person name="Hensen N."/>
            <person name="Bonometti L."/>
            <person name="Westerberg I."/>
            <person name="Brannstrom I.O."/>
            <person name="Guillou S."/>
            <person name="Cros-Aarteil S."/>
            <person name="Calhoun S."/>
            <person name="Haridas S."/>
            <person name="Kuo A."/>
            <person name="Mondo S."/>
            <person name="Pangilinan J."/>
            <person name="Riley R."/>
            <person name="Labutti K."/>
            <person name="Andreopoulos B."/>
            <person name="Lipzen A."/>
            <person name="Chen C."/>
            <person name="Yanf M."/>
            <person name="Daum C."/>
            <person name="Ng V."/>
            <person name="Clum A."/>
            <person name="Ohm R."/>
            <person name="Martin F."/>
            <person name="Silar P."/>
            <person name="Natvig D."/>
            <person name="Lalanne C."/>
            <person name="Gautier V."/>
            <person name="Ament-Velasquez S.L."/>
            <person name="Kruys A."/>
            <person name="Hutchinson M.I."/>
            <person name="Powell A.J."/>
            <person name="Barry K."/>
            <person name="Miller A.N."/>
            <person name="Grigoriev I.V."/>
            <person name="Debuchy R."/>
            <person name="Gladieux P."/>
            <person name="Thoren M.H."/>
            <person name="Johannesson H."/>
        </authorList>
    </citation>
    <scope>NUCLEOTIDE SEQUENCE</scope>
    <source>
        <strain evidence="2">CBS 532.94</strain>
    </source>
</reference>
<evidence type="ECO:0000313" key="2">
    <source>
        <dbReference type="EMBL" id="KAK4237125.1"/>
    </source>
</evidence>
<gene>
    <name evidence="2" type="ORF">C8A03DRAFT_34938</name>
</gene>
<sequence>MLSGGHLPDQQYREFQLPGGRPLRPGDLDNLSPQQKHDEIVKRAKYLVNDDVVVPAHIQTAHMAILQAGRLWQYESQEKIYQSISNLPYPVPSVSDHIWKRGPQPPSDSLYLDLIPRIHDEELRFYDFRPMSNVFNGTHFLNMLRATHRMSFRGRLNEHGVIIDKVVHFGRKAVPGEASEFLGIAPPTPTMEDKRRMFVWSVAWTLGVQAVTHYVPPHDDKYLEEGIIKIDKHTLVFDTTFNNSILRVIQEANLNPGVIIKQFRYWRDGADEDARYMDHVRITEYGPTHWLTEYYEVFSSHPGSGFVACYPAIYIQKRIPVKPVFKWPPRRLPSPETLLKLRGW</sequence>
<keyword evidence="3" id="KW-1185">Reference proteome</keyword>
<feature type="region of interest" description="Disordered" evidence="1">
    <location>
        <begin position="1"/>
        <end position="33"/>
    </location>
</feature>
<name>A0AAN7HD80_9PEZI</name>
<dbReference type="EMBL" id="MU860154">
    <property type="protein sequence ID" value="KAK4237125.1"/>
    <property type="molecule type" value="Genomic_DNA"/>
</dbReference>
<evidence type="ECO:0000313" key="3">
    <source>
        <dbReference type="Proteomes" id="UP001303760"/>
    </source>
</evidence>
<reference evidence="2" key="1">
    <citation type="journal article" date="2023" name="Mol. Phylogenet. Evol.">
        <title>Genome-scale phylogeny and comparative genomics of the fungal order Sordariales.</title>
        <authorList>
            <person name="Hensen N."/>
            <person name="Bonometti L."/>
            <person name="Westerberg I."/>
            <person name="Brannstrom I.O."/>
            <person name="Guillou S."/>
            <person name="Cros-Aarteil S."/>
            <person name="Calhoun S."/>
            <person name="Haridas S."/>
            <person name="Kuo A."/>
            <person name="Mondo S."/>
            <person name="Pangilinan J."/>
            <person name="Riley R."/>
            <person name="LaButti K."/>
            <person name="Andreopoulos B."/>
            <person name="Lipzen A."/>
            <person name="Chen C."/>
            <person name="Yan M."/>
            <person name="Daum C."/>
            <person name="Ng V."/>
            <person name="Clum A."/>
            <person name="Steindorff A."/>
            <person name="Ohm R.A."/>
            <person name="Martin F."/>
            <person name="Silar P."/>
            <person name="Natvig D.O."/>
            <person name="Lalanne C."/>
            <person name="Gautier V."/>
            <person name="Ament-Velasquez S.L."/>
            <person name="Kruys A."/>
            <person name="Hutchinson M.I."/>
            <person name="Powell A.J."/>
            <person name="Barry K."/>
            <person name="Miller A.N."/>
            <person name="Grigoriev I.V."/>
            <person name="Debuchy R."/>
            <person name="Gladieux P."/>
            <person name="Hiltunen Thoren M."/>
            <person name="Johannesson H."/>
        </authorList>
    </citation>
    <scope>NUCLEOTIDE SEQUENCE</scope>
    <source>
        <strain evidence="2">CBS 532.94</strain>
    </source>
</reference>
<dbReference type="AlphaFoldDB" id="A0AAN7HD80"/>
<evidence type="ECO:0000256" key="1">
    <source>
        <dbReference type="SAM" id="MobiDB-lite"/>
    </source>
</evidence>
<proteinExistence type="predicted"/>
<accession>A0AAN7HD80</accession>
<comment type="caution">
    <text evidence="2">The sequence shown here is derived from an EMBL/GenBank/DDBJ whole genome shotgun (WGS) entry which is preliminary data.</text>
</comment>